<feature type="repeat" description="TPR" evidence="1">
    <location>
        <begin position="684"/>
        <end position="717"/>
    </location>
</feature>
<feature type="signal peptide" evidence="3">
    <location>
        <begin position="1"/>
        <end position="16"/>
    </location>
</feature>
<evidence type="ECO:0000313" key="4">
    <source>
        <dbReference type="EMBL" id="PRP79226.1"/>
    </source>
</evidence>
<dbReference type="Proteomes" id="UP000241769">
    <property type="component" value="Unassembled WGS sequence"/>
</dbReference>
<dbReference type="InterPro" id="IPR019734">
    <property type="entry name" value="TPR_rpt"/>
</dbReference>
<keyword evidence="2" id="KW-1133">Transmembrane helix</keyword>
<comment type="caution">
    <text evidence="4">The sequence shown here is derived from an EMBL/GenBank/DDBJ whole genome shotgun (WGS) entry which is preliminary data.</text>
</comment>
<evidence type="ECO:0000256" key="1">
    <source>
        <dbReference type="PROSITE-ProRule" id="PRU00339"/>
    </source>
</evidence>
<dbReference type="Gene3D" id="1.25.40.10">
    <property type="entry name" value="Tetratricopeptide repeat domain"/>
    <property type="match status" value="1"/>
</dbReference>
<dbReference type="InterPro" id="IPR053320">
    <property type="entry name" value="Protein_DD3-3_O-glyco"/>
</dbReference>
<keyword evidence="2" id="KW-0812">Transmembrane</keyword>
<dbReference type="EMBL" id="MDYQ01000192">
    <property type="protein sequence ID" value="PRP79226.1"/>
    <property type="molecule type" value="Genomic_DNA"/>
</dbReference>
<dbReference type="STRING" id="1890364.A0A2P6N5I8"/>
<dbReference type="PROSITE" id="PS50005">
    <property type="entry name" value="TPR"/>
    <property type="match status" value="2"/>
</dbReference>
<keyword evidence="5" id="KW-1185">Reference proteome</keyword>
<accession>A0A2P6N5I8</accession>
<name>A0A2P6N5I8_9EUKA</name>
<protein>
    <submittedName>
        <fullName evidence="4">Uncharacterized protein</fullName>
    </submittedName>
</protein>
<proteinExistence type="predicted"/>
<dbReference type="AlphaFoldDB" id="A0A2P6N5I8"/>
<dbReference type="InParanoid" id="A0A2P6N5I8"/>
<dbReference type="SMART" id="SM00028">
    <property type="entry name" value="TPR"/>
    <property type="match status" value="3"/>
</dbReference>
<dbReference type="OrthoDB" id="167398at2759"/>
<gene>
    <name evidence="4" type="ORF">PROFUN_12764</name>
</gene>
<dbReference type="Pfam" id="PF13181">
    <property type="entry name" value="TPR_8"/>
    <property type="match status" value="1"/>
</dbReference>
<sequence>MLKVCVFLLLASVAVADIYLHIPRGSNNRLNEQGTNRDNAARLMDTQNNAKGGYCINVPGQSEYYYESSQLTVEWTAQHGCGTGKEKCNFVLQYMCTDGSDPLKNIRDGTTTTTIPNDPVQSQANSTTVPGLFQYGMHESYAYYQQCSTRSANRGLWLADRNLNSAKPSARYTRQNNNGGQSGFECPEERDYYPYWHPAPWKDIAVLTDDLDLCSFYKKNSQNVRSVNQCVVRAGSDVYYQSANNEAACNLIAGATWESVGKLGGGEPDCLQAPLSRENHLGNVVDAKPFHYNWTLPSSFSEPCILTGTCTCVFRIRYNISTSDIKGLGDSFTDYKYNGINSTVKNNPTIAIEDWNMTLALDTSQHGRTFQDRSHTFSIVKRPGGMAPNARIYNLNVRGKRGNIVQVYPAVEYDFAPTTLEVRKGDYIHFQWVGCDNNPAGNAGEGRDQTDRSNIVQMPDSSISTVSYASFMSSTSSPLFESASARSLMAGAGQNPANCTNTNNNQDPTNCKKLNAAPAYFDGGLYQQNSTGTKRFYSTRNNNFSNRDQKGVIVVNPLLPVWGIVLVSFGSFVFVAAGVIAGGMFYAAKNPTSAAANIFNRIFIIYLLSVRLQSDQLMSSMTPKTADIPQKIAKAQSFKEEGNKFVKSGETPKAFFQYHQALMYINGINGSSDEEKQQINSIKLPIQNNLAMLYVKQEKWEKAIKACTEALQIDKDNVKALFRRGKSRVALGDIDNAEIDLKRAAELDPADKAIKNELILIARKQQEQEKKTKNFYAGMFKKMGQSSEADEGTEK</sequence>
<keyword evidence="1" id="KW-0802">TPR repeat</keyword>
<dbReference type="InterPro" id="IPR011990">
    <property type="entry name" value="TPR-like_helical_dom_sf"/>
</dbReference>
<evidence type="ECO:0000256" key="3">
    <source>
        <dbReference type="SAM" id="SignalP"/>
    </source>
</evidence>
<feature type="repeat" description="TPR" evidence="1">
    <location>
        <begin position="718"/>
        <end position="751"/>
    </location>
</feature>
<dbReference type="PANTHER" id="PTHR35170:SF1">
    <property type="entry name" value="PROTEIN DD3-3"/>
    <property type="match status" value="1"/>
</dbReference>
<keyword evidence="2" id="KW-0472">Membrane</keyword>
<reference evidence="4 5" key="1">
    <citation type="journal article" date="2018" name="Genome Biol. Evol.">
        <title>Multiple Roots of Fruiting Body Formation in Amoebozoa.</title>
        <authorList>
            <person name="Hillmann F."/>
            <person name="Forbes G."/>
            <person name="Novohradska S."/>
            <person name="Ferling I."/>
            <person name="Riege K."/>
            <person name="Groth M."/>
            <person name="Westermann M."/>
            <person name="Marz M."/>
            <person name="Spaller T."/>
            <person name="Winckler T."/>
            <person name="Schaap P."/>
            <person name="Glockner G."/>
        </authorList>
    </citation>
    <scope>NUCLEOTIDE SEQUENCE [LARGE SCALE GENOMIC DNA]</scope>
    <source>
        <strain evidence="4 5">Jena</strain>
    </source>
</reference>
<dbReference type="Pfam" id="PF00515">
    <property type="entry name" value="TPR_1"/>
    <property type="match status" value="1"/>
</dbReference>
<feature type="transmembrane region" description="Helical" evidence="2">
    <location>
        <begin position="559"/>
        <end position="587"/>
    </location>
</feature>
<feature type="chain" id="PRO_5015130775" evidence="3">
    <location>
        <begin position="17"/>
        <end position="795"/>
    </location>
</feature>
<dbReference type="PANTHER" id="PTHR35170">
    <property type="entry name" value="PROTEIN DD3-3"/>
    <property type="match status" value="1"/>
</dbReference>
<organism evidence="4 5">
    <name type="scientific">Planoprotostelium fungivorum</name>
    <dbReference type="NCBI Taxonomy" id="1890364"/>
    <lineage>
        <taxon>Eukaryota</taxon>
        <taxon>Amoebozoa</taxon>
        <taxon>Evosea</taxon>
        <taxon>Variosea</taxon>
        <taxon>Cavosteliida</taxon>
        <taxon>Cavosteliaceae</taxon>
        <taxon>Planoprotostelium</taxon>
    </lineage>
</organism>
<dbReference type="SUPFAM" id="SSF48452">
    <property type="entry name" value="TPR-like"/>
    <property type="match status" value="1"/>
</dbReference>
<evidence type="ECO:0000256" key="2">
    <source>
        <dbReference type="SAM" id="Phobius"/>
    </source>
</evidence>
<keyword evidence="3" id="KW-0732">Signal</keyword>
<evidence type="ECO:0000313" key="5">
    <source>
        <dbReference type="Proteomes" id="UP000241769"/>
    </source>
</evidence>